<organism evidence="1 2">
    <name type="scientific">Phocaeicola vulgatus</name>
    <name type="common">Bacteroides vulgatus</name>
    <dbReference type="NCBI Taxonomy" id="821"/>
    <lineage>
        <taxon>Bacteria</taxon>
        <taxon>Pseudomonadati</taxon>
        <taxon>Bacteroidota</taxon>
        <taxon>Bacteroidia</taxon>
        <taxon>Bacteroidales</taxon>
        <taxon>Bacteroidaceae</taxon>
        <taxon>Phocaeicola</taxon>
    </lineage>
</organism>
<dbReference type="Pfam" id="PF14607">
    <property type="entry name" value="GxDLY"/>
    <property type="match status" value="1"/>
</dbReference>
<dbReference type="InterPro" id="IPR032740">
    <property type="entry name" value="GxDLY"/>
</dbReference>
<accession>A0A413N5E4</accession>
<proteinExistence type="predicted"/>
<protein>
    <submittedName>
        <fullName evidence="1">Uncharacterized protein</fullName>
    </submittedName>
</protein>
<dbReference type="AlphaFoldDB" id="A0A413N5E4"/>
<name>A0A413N5E4_PHOVU</name>
<dbReference type="Gene3D" id="2.60.120.260">
    <property type="entry name" value="Galactose-binding domain-like"/>
    <property type="match status" value="1"/>
</dbReference>
<evidence type="ECO:0000313" key="2">
    <source>
        <dbReference type="Proteomes" id="UP000326091"/>
    </source>
</evidence>
<dbReference type="InterPro" id="IPR036514">
    <property type="entry name" value="SGNH_hydro_sf"/>
</dbReference>
<reference evidence="1 2" key="1">
    <citation type="submission" date="2019-09" db="EMBL/GenBank/DDBJ databases">
        <title>Commensal-derived Metabolites Govern Vibrio cholerae Pathogenesis in Host.</title>
        <authorList>
            <person name="Yoon S.S."/>
            <person name="Yoon M.Y."/>
        </authorList>
    </citation>
    <scope>NUCLEOTIDE SEQUENCE [LARGE SCALE GENOMIC DNA]</scope>
    <source>
        <strain evidence="1 2">VIC01</strain>
    </source>
</reference>
<dbReference type="GO" id="GO:0016788">
    <property type="term" value="F:hydrolase activity, acting on ester bonds"/>
    <property type="evidence" value="ECO:0007669"/>
    <property type="project" value="UniProtKB-ARBA"/>
</dbReference>
<dbReference type="RefSeq" id="WP_117916674.1">
    <property type="nucleotide sequence ID" value="NZ_AP025232.1"/>
</dbReference>
<dbReference type="EMBL" id="CP043529">
    <property type="protein sequence ID" value="QEW36750.1"/>
    <property type="molecule type" value="Genomic_DNA"/>
</dbReference>
<dbReference type="Pfam" id="PF14606">
    <property type="entry name" value="Lipase_GDSL_3"/>
    <property type="match status" value="1"/>
</dbReference>
<sequence length="377" mass="42216">MKTTFKFAGLSALLFGQSLCLLAQTAWHNPAADSLLPIQGRAWNAETGKAYQRLPQRAEQLVRKPVWDLSLQTAGLYVKFYTNAPQIQVKYQVTGGFSMPHMPATGVSGVDLYTMDCNGQQYWCAANYQFGDTVRYTYNDLTYRNTHDKGNEFTLYLPLYNGVKSLQIGVPKGSRFDFVRPSVEKPVVIYGTSIAQGACASRPGMAWTNILQRKLDMPVVNLGFSGNGQLDEGFFKLLAEVDAAMYVIDCMPNMTNDRVGLIRPRLEKGIRILRSKSKAPILLVEHDGYMGFYASDKKGKEFRKTNEQLRAVYDSMKDEAGNLHYITFDELALSMDSQVDGVHATDLGMQQYADAYYKKITGILFPEQATLSFTPGR</sequence>
<evidence type="ECO:0000313" key="1">
    <source>
        <dbReference type="EMBL" id="QEW36750.1"/>
    </source>
</evidence>
<dbReference type="Gene3D" id="3.40.50.1110">
    <property type="entry name" value="SGNH hydrolase"/>
    <property type="match status" value="1"/>
</dbReference>
<dbReference type="InterPro" id="IPR013830">
    <property type="entry name" value="SGNH_hydro"/>
</dbReference>
<gene>
    <name evidence="1" type="ORF">VIC01_02311</name>
</gene>
<dbReference type="SUPFAM" id="SSF52266">
    <property type="entry name" value="SGNH hydrolase"/>
    <property type="match status" value="1"/>
</dbReference>
<dbReference type="Proteomes" id="UP000326091">
    <property type="component" value="Chromosome"/>
</dbReference>